<dbReference type="InterPro" id="IPR050838">
    <property type="entry name" value="Ketopantoate_reductase"/>
</dbReference>
<keyword evidence="6 11" id="KW-0566">Pantothenate biosynthesis</keyword>
<dbReference type="InterPro" id="IPR013328">
    <property type="entry name" value="6PGD_dom2"/>
</dbReference>
<comment type="similarity">
    <text evidence="3 11">Belongs to the ketopantoate reductase family.</text>
</comment>
<protein>
    <recommendedName>
        <fullName evidence="5 11">2-dehydropantoate 2-reductase</fullName>
        <ecNumber evidence="4 11">1.1.1.169</ecNumber>
    </recommendedName>
    <alternativeName>
        <fullName evidence="9 11">Ketopantoate reductase</fullName>
    </alternativeName>
</protein>
<dbReference type="SUPFAM" id="SSF51735">
    <property type="entry name" value="NAD(P)-binding Rossmann-fold domains"/>
    <property type="match status" value="1"/>
</dbReference>
<evidence type="ECO:0000256" key="8">
    <source>
        <dbReference type="ARBA" id="ARBA00023002"/>
    </source>
</evidence>
<keyword evidence="15" id="KW-1185">Reference proteome</keyword>
<dbReference type="RefSeq" id="WP_127734838.1">
    <property type="nucleotide sequence ID" value="NZ_RZTZ01000001.1"/>
</dbReference>
<dbReference type="NCBIfam" id="TIGR00745">
    <property type="entry name" value="apbA_panE"/>
    <property type="match status" value="1"/>
</dbReference>
<evidence type="ECO:0000259" key="12">
    <source>
        <dbReference type="Pfam" id="PF02558"/>
    </source>
</evidence>
<dbReference type="Pfam" id="PF08546">
    <property type="entry name" value="ApbA_C"/>
    <property type="match status" value="1"/>
</dbReference>
<dbReference type="SUPFAM" id="SSF48179">
    <property type="entry name" value="6-phosphogluconate dehydrogenase C-terminal domain-like"/>
    <property type="match status" value="1"/>
</dbReference>
<dbReference type="AlphaFoldDB" id="A0A437KGI8"/>
<evidence type="ECO:0000256" key="9">
    <source>
        <dbReference type="ARBA" id="ARBA00032024"/>
    </source>
</evidence>
<dbReference type="Pfam" id="PF02558">
    <property type="entry name" value="ApbA"/>
    <property type="match status" value="1"/>
</dbReference>
<evidence type="ECO:0000313" key="14">
    <source>
        <dbReference type="EMBL" id="RVT67200.1"/>
    </source>
</evidence>
<comment type="function">
    <text evidence="1 11">Catalyzes the NADPH-dependent reduction of ketopantoate into pantoic acid.</text>
</comment>
<evidence type="ECO:0000256" key="1">
    <source>
        <dbReference type="ARBA" id="ARBA00002919"/>
    </source>
</evidence>
<comment type="pathway">
    <text evidence="2 11">Cofactor biosynthesis; (R)-pantothenate biosynthesis; (R)-pantoate from 3-methyl-2-oxobutanoate: step 2/2.</text>
</comment>
<feature type="domain" description="Ketopantoate reductase C-terminal" evidence="13">
    <location>
        <begin position="183"/>
        <end position="300"/>
    </location>
</feature>
<dbReference type="Gene3D" id="3.40.50.720">
    <property type="entry name" value="NAD(P)-binding Rossmann-like Domain"/>
    <property type="match status" value="1"/>
</dbReference>
<dbReference type="InterPro" id="IPR013332">
    <property type="entry name" value="KPR_N"/>
</dbReference>
<sequence>MKISIIGGGAIGLLCAAYLASKHKVTVYVRTESQRDLLREKGLTISLIDKMEKQYVSVELFENWDGSGDLTIITVKQYQLEPVMKQVKKLSNDIRALLFLQNGMGHLQAIEELTVEELYVGIVEHGVMKLDGASIRHAGVGSIQIASLPFCGRNRPSRIGERLTESSIPNFELHMQTDPIWMMQKKLVVNCLVNTLTTILEINNGKLIENAHYERLLMPFMEEITGIFEWNNDQKAVIKQYVWKVIKQTGANKSSMLKDLELGRKTEIDAILGYVLELATKKDKHAPLSAAFYEMLKGKEQEREGGI</sequence>
<evidence type="ECO:0000256" key="2">
    <source>
        <dbReference type="ARBA" id="ARBA00004994"/>
    </source>
</evidence>
<dbReference type="Proteomes" id="UP000288024">
    <property type="component" value="Unassembled WGS sequence"/>
</dbReference>
<dbReference type="GO" id="GO:0008677">
    <property type="term" value="F:2-dehydropantoate 2-reductase activity"/>
    <property type="evidence" value="ECO:0007669"/>
    <property type="project" value="UniProtKB-EC"/>
</dbReference>
<dbReference type="Gene3D" id="1.10.1040.10">
    <property type="entry name" value="N-(1-d-carboxylethyl)-l-norvaline Dehydrogenase, domain 2"/>
    <property type="match status" value="1"/>
</dbReference>
<dbReference type="InterPro" id="IPR003710">
    <property type="entry name" value="ApbA"/>
</dbReference>
<dbReference type="PANTHER" id="PTHR43765">
    <property type="entry name" value="2-DEHYDROPANTOATE 2-REDUCTASE-RELATED"/>
    <property type="match status" value="1"/>
</dbReference>
<evidence type="ECO:0000256" key="10">
    <source>
        <dbReference type="ARBA" id="ARBA00048793"/>
    </source>
</evidence>
<proteinExistence type="inferred from homology"/>
<dbReference type="GO" id="GO:0050661">
    <property type="term" value="F:NADP binding"/>
    <property type="evidence" value="ECO:0007669"/>
    <property type="project" value="TreeGrafter"/>
</dbReference>
<dbReference type="GO" id="GO:0015940">
    <property type="term" value="P:pantothenate biosynthetic process"/>
    <property type="evidence" value="ECO:0007669"/>
    <property type="project" value="UniProtKB-UniPathway"/>
</dbReference>
<evidence type="ECO:0000256" key="5">
    <source>
        <dbReference type="ARBA" id="ARBA00019465"/>
    </source>
</evidence>
<dbReference type="PANTHER" id="PTHR43765:SF2">
    <property type="entry name" value="2-DEHYDROPANTOATE 2-REDUCTASE"/>
    <property type="match status" value="1"/>
</dbReference>
<evidence type="ECO:0000313" key="15">
    <source>
        <dbReference type="Proteomes" id="UP000288024"/>
    </source>
</evidence>
<dbReference type="EMBL" id="RZTZ01000001">
    <property type="protein sequence ID" value="RVT67200.1"/>
    <property type="molecule type" value="Genomic_DNA"/>
</dbReference>
<feature type="domain" description="Ketopantoate reductase N-terminal" evidence="12">
    <location>
        <begin position="3"/>
        <end position="148"/>
    </location>
</feature>
<dbReference type="GO" id="GO:0005737">
    <property type="term" value="C:cytoplasm"/>
    <property type="evidence" value="ECO:0007669"/>
    <property type="project" value="TreeGrafter"/>
</dbReference>
<evidence type="ECO:0000256" key="7">
    <source>
        <dbReference type="ARBA" id="ARBA00022857"/>
    </source>
</evidence>
<organism evidence="14 15">
    <name type="scientific">Niallia taxi</name>
    <dbReference type="NCBI Taxonomy" id="2499688"/>
    <lineage>
        <taxon>Bacteria</taxon>
        <taxon>Bacillati</taxon>
        <taxon>Bacillota</taxon>
        <taxon>Bacilli</taxon>
        <taxon>Bacillales</taxon>
        <taxon>Bacillaceae</taxon>
        <taxon>Niallia</taxon>
    </lineage>
</organism>
<gene>
    <name evidence="14" type="ORF">EM808_01595</name>
</gene>
<comment type="caution">
    <text evidence="14">The sequence shown here is derived from an EMBL/GenBank/DDBJ whole genome shotgun (WGS) entry which is preliminary data.</text>
</comment>
<dbReference type="InterPro" id="IPR008927">
    <property type="entry name" value="6-PGluconate_DH-like_C_sf"/>
</dbReference>
<comment type="catalytic activity">
    <reaction evidence="10 11">
        <text>(R)-pantoate + NADP(+) = 2-dehydropantoate + NADPH + H(+)</text>
        <dbReference type="Rhea" id="RHEA:16233"/>
        <dbReference type="ChEBI" id="CHEBI:11561"/>
        <dbReference type="ChEBI" id="CHEBI:15378"/>
        <dbReference type="ChEBI" id="CHEBI:15980"/>
        <dbReference type="ChEBI" id="CHEBI:57783"/>
        <dbReference type="ChEBI" id="CHEBI:58349"/>
        <dbReference type="EC" id="1.1.1.169"/>
    </reaction>
</comment>
<evidence type="ECO:0000256" key="11">
    <source>
        <dbReference type="RuleBase" id="RU362068"/>
    </source>
</evidence>
<dbReference type="UniPathway" id="UPA00028">
    <property type="reaction ID" value="UER00004"/>
</dbReference>
<evidence type="ECO:0000259" key="13">
    <source>
        <dbReference type="Pfam" id="PF08546"/>
    </source>
</evidence>
<evidence type="ECO:0000256" key="6">
    <source>
        <dbReference type="ARBA" id="ARBA00022655"/>
    </source>
</evidence>
<keyword evidence="8 11" id="KW-0560">Oxidoreductase</keyword>
<keyword evidence="7 11" id="KW-0521">NADP</keyword>
<dbReference type="InterPro" id="IPR036291">
    <property type="entry name" value="NAD(P)-bd_dom_sf"/>
</dbReference>
<reference evidence="14 15" key="1">
    <citation type="submission" date="2019-01" db="EMBL/GenBank/DDBJ databases">
        <title>Bacillus sp. M5HDSG1-1, whole genome shotgun sequence.</title>
        <authorList>
            <person name="Tuo L."/>
        </authorList>
    </citation>
    <scope>NUCLEOTIDE SEQUENCE [LARGE SCALE GENOMIC DNA]</scope>
    <source>
        <strain evidence="14 15">M5HDSG1-1</strain>
    </source>
</reference>
<evidence type="ECO:0000256" key="4">
    <source>
        <dbReference type="ARBA" id="ARBA00013014"/>
    </source>
</evidence>
<dbReference type="EC" id="1.1.1.169" evidence="4 11"/>
<name>A0A437KGI8_9BACI</name>
<accession>A0A437KGI8</accession>
<dbReference type="InterPro" id="IPR013752">
    <property type="entry name" value="KPA_reductase"/>
</dbReference>
<evidence type="ECO:0000256" key="3">
    <source>
        <dbReference type="ARBA" id="ARBA00007870"/>
    </source>
</evidence>